<accession>A0ABQ9HT41</accession>
<name>A0ABQ9HT41_9NEOP</name>
<evidence type="ECO:0000313" key="2">
    <source>
        <dbReference type="Proteomes" id="UP001159363"/>
    </source>
</evidence>
<proteinExistence type="predicted"/>
<gene>
    <name evidence="1" type="ORF">PR048_013763</name>
</gene>
<dbReference type="EMBL" id="JARBHB010000004">
    <property type="protein sequence ID" value="KAJ8887547.1"/>
    <property type="molecule type" value="Genomic_DNA"/>
</dbReference>
<dbReference type="Proteomes" id="UP001159363">
    <property type="component" value="Chromosome X"/>
</dbReference>
<evidence type="ECO:0000313" key="1">
    <source>
        <dbReference type="EMBL" id="KAJ8887547.1"/>
    </source>
</evidence>
<protein>
    <submittedName>
        <fullName evidence="1">Uncharacterized protein</fullName>
    </submittedName>
</protein>
<organism evidence="1 2">
    <name type="scientific">Dryococelus australis</name>
    <dbReference type="NCBI Taxonomy" id="614101"/>
    <lineage>
        <taxon>Eukaryota</taxon>
        <taxon>Metazoa</taxon>
        <taxon>Ecdysozoa</taxon>
        <taxon>Arthropoda</taxon>
        <taxon>Hexapoda</taxon>
        <taxon>Insecta</taxon>
        <taxon>Pterygota</taxon>
        <taxon>Neoptera</taxon>
        <taxon>Polyneoptera</taxon>
        <taxon>Phasmatodea</taxon>
        <taxon>Verophasmatodea</taxon>
        <taxon>Anareolatae</taxon>
        <taxon>Phasmatidae</taxon>
        <taxon>Eurycanthinae</taxon>
        <taxon>Dryococelus</taxon>
    </lineage>
</organism>
<sequence length="677" mass="76238">MVNANIINENVPEVNLSAQFPLSAGDEYPSPPPFYITGTLLPQRGGRSAPCEEPWPPSWLSISLRRRGEANPRPPRDIRAPVYIQLRIPTSHLSLTRDHILGATFTYRVPSIQSARHLFLKTLFPMVRKINPVAEKPLPDRLRSSEPQLATHFCLAGNQPPGFALYTANVRTLWRDCEFVLTRCWIPDPFRPKYVLMIVAYLYDLKCLSRMSEVPPHYSPNTLANRVRFLTVSLPDFRVWESFRTMSLVGGISREYPVSPALLFRRCCMLASLRPHRFQDLIFRAAQISSLTHRVRCLFVPGSKSDHTEGFRMALLGNRISKECRNETAPFSANVICKLQQNGGTIQQNDATPFANQHLVSILASLQLSQKEIFRSTRRGQWRHGSKCSVLQKLAENLGPADTVRLRQILQNFGEDGCGREVWWSGQQWARGSVGGGPPRSAVTERRLGRRNQISGETADPLRKPLDQLYHPARRPHAKIRERTRWEYNPVRVQAKHALVLETAAARATKMASQARKNVGTHLANQRLVSDLPGGSLANKESFAARTVINQRRLSAQDWVQAVYIHAIEDVALDLSLRRTLRVPQTMAKSDFISKAFHHGSVGGGGVVGRGYLVDRPLASHLGEPGSNPDFCMWESCCTMPLEGGFSRESPVSPALAFRRCSILIPLHPHRFSRTRY</sequence>
<keyword evidence="2" id="KW-1185">Reference proteome</keyword>
<reference evidence="1 2" key="1">
    <citation type="submission" date="2023-02" db="EMBL/GenBank/DDBJ databases">
        <title>LHISI_Scaffold_Assembly.</title>
        <authorList>
            <person name="Stuart O.P."/>
            <person name="Cleave R."/>
            <person name="Magrath M.J.L."/>
            <person name="Mikheyev A.S."/>
        </authorList>
    </citation>
    <scope>NUCLEOTIDE SEQUENCE [LARGE SCALE GENOMIC DNA]</scope>
    <source>
        <strain evidence="1">Daus_M_001</strain>
        <tissue evidence="1">Leg muscle</tissue>
    </source>
</reference>
<comment type="caution">
    <text evidence="1">The sequence shown here is derived from an EMBL/GenBank/DDBJ whole genome shotgun (WGS) entry which is preliminary data.</text>
</comment>